<organism evidence="2 3">
    <name type="scientific">Pseudanabaena cinerea FACHB-1277</name>
    <dbReference type="NCBI Taxonomy" id="2949581"/>
    <lineage>
        <taxon>Bacteria</taxon>
        <taxon>Bacillati</taxon>
        <taxon>Cyanobacteriota</taxon>
        <taxon>Cyanophyceae</taxon>
        <taxon>Pseudanabaenales</taxon>
        <taxon>Pseudanabaenaceae</taxon>
        <taxon>Pseudanabaena</taxon>
        <taxon>Pseudanabaena cinerea</taxon>
    </lineage>
</organism>
<evidence type="ECO:0000256" key="1">
    <source>
        <dbReference type="SAM" id="Phobius"/>
    </source>
</evidence>
<gene>
    <name evidence="2" type="ORF">H6F44_20420</name>
</gene>
<accession>A0A926ZA30</accession>
<proteinExistence type="predicted"/>
<keyword evidence="1" id="KW-0472">Membrane</keyword>
<reference evidence="2" key="1">
    <citation type="journal article" date="2015" name="ISME J.">
        <title>Draft Genome Sequence of Streptomyces incarnatus NRRL8089, which Produces the Nucleoside Antibiotic Sinefungin.</title>
        <authorList>
            <person name="Oshima K."/>
            <person name="Hattori M."/>
            <person name="Shimizu H."/>
            <person name="Fukuda K."/>
            <person name="Nemoto M."/>
            <person name="Inagaki K."/>
            <person name="Tamura T."/>
        </authorList>
    </citation>
    <scope>NUCLEOTIDE SEQUENCE</scope>
    <source>
        <strain evidence="2">FACHB-1277</strain>
    </source>
</reference>
<dbReference type="RefSeq" id="WP_190352934.1">
    <property type="nucleotide sequence ID" value="NZ_JACJPY010000108.1"/>
</dbReference>
<sequence>MNQKFSKKWSNWSEVEKQKHLSGQIFGFVFFFFLPQTAMVSIPGYFLRAVIVIFRNMSLKKIIRLIREVTNHNQIVKNLHTLDQLVEAGNPIKLNDRGTVIDALRITRAGLVRALKTEKILRENPKFMPEYFNIDLTTIESEKTTVRAVEYAELLNDALQVGVSVQQAMRKLKDSY</sequence>
<evidence type="ECO:0000313" key="2">
    <source>
        <dbReference type="EMBL" id="MBD2152464.1"/>
    </source>
</evidence>
<protein>
    <submittedName>
        <fullName evidence="2">Uncharacterized protein</fullName>
    </submittedName>
</protein>
<feature type="transmembrane region" description="Helical" evidence="1">
    <location>
        <begin position="25"/>
        <end position="54"/>
    </location>
</feature>
<dbReference type="Proteomes" id="UP000631421">
    <property type="component" value="Unassembled WGS sequence"/>
</dbReference>
<keyword evidence="1" id="KW-1133">Transmembrane helix</keyword>
<keyword evidence="1" id="KW-0812">Transmembrane</keyword>
<keyword evidence="3" id="KW-1185">Reference proteome</keyword>
<comment type="caution">
    <text evidence="2">The sequence shown here is derived from an EMBL/GenBank/DDBJ whole genome shotgun (WGS) entry which is preliminary data.</text>
</comment>
<dbReference type="AlphaFoldDB" id="A0A926ZA30"/>
<dbReference type="EMBL" id="JACJPY010000108">
    <property type="protein sequence ID" value="MBD2152464.1"/>
    <property type="molecule type" value="Genomic_DNA"/>
</dbReference>
<name>A0A926ZA30_9CYAN</name>
<reference evidence="2" key="2">
    <citation type="submission" date="2020-08" db="EMBL/GenBank/DDBJ databases">
        <authorList>
            <person name="Chen M."/>
            <person name="Teng W."/>
            <person name="Zhao L."/>
            <person name="Hu C."/>
            <person name="Zhou Y."/>
            <person name="Han B."/>
            <person name="Song L."/>
            <person name="Shu W."/>
        </authorList>
    </citation>
    <scope>NUCLEOTIDE SEQUENCE</scope>
    <source>
        <strain evidence="2">FACHB-1277</strain>
    </source>
</reference>
<evidence type="ECO:0000313" key="3">
    <source>
        <dbReference type="Proteomes" id="UP000631421"/>
    </source>
</evidence>